<dbReference type="SUPFAM" id="SSF51206">
    <property type="entry name" value="cAMP-binding domain-like"/>
    <property type="match status" value="1"/>
</dbReference>
<dbReference type="EMBL" id="JBHSQK010000130">
    <property type="protein sequence ID" value="MFC5952877.1"/>
    <property type="molecule type" value="Genomic_DNA"/>
</dbReference>
<reference evidence="6" key="1">
    <citation type="journal article" date="2019" name="Int. J. Syst. Evol. Microbiol.">
        <title>The Global Catalogue of Microorganisms (GCM) 10K type strain sequencing project: providing services to taxonomists for standard genome sequencing and annotation.</title>
        <authorList>
            <consortium name="The Broad Institute Genomics Platform"/>
            <consortium name="The Broad Institute Genome Sequencing Center for Infectious Disease"/>
            <person name="Wu L."/>
            <person name="Ma J."/>
        </authorList>
    </citation>
    <scope>NUCLEOTIDE SEQUENCE [LARGE SCALE GENOMIC DNA]</scope>
    <source>
        <strain evidence="6">CGMCC 4.7397</strain>
    </source>
</reference>
<keyword evidence="6" id="KW-1185">Reference proteome</keyword>
<dbReference type="Gene3D" id="1.10.10.10">
    <property type="entry name" value="Winged helix-like DNA-binding domain superfamily/Winged helix DNA-binding domain"/>
    <property type="match status" value="1"/>
</dbReference>
<feature type="domain" description="HTH crp-type" evidence="4">
    <location>
        <begin position="155"/>
        <end position="223"/>
    </location>
</feature>
<dbReference type="InterPro" id="IPR012318">
    <property type="entry name" value="HTH_CRP"/>
</dbReference>
<comment type="caution">
    <text evidence="5">The sequence shown here is derived from an EMBL/GenBank/DDBJ whole genome shotgun (WGS) entry which is preliminary data.</text>
</comment>
<dbReference type="CDD" id="cd00092">
    <property type="entry name" value="HTH_CRP"/>
    <property type="match status" value="1"/>
</dbReference>
<dbReference type="SUPFAM" id="SSF46785">
    <property type="entry name" value="Winged helix' DNA-binding domain"/>
    <property type="match status" value="1"/>
</dbReference>
<sequence>MTVELIAEESPEAATALSRSWYANLSPEAEHGLLSSATNLKLERGEYLPEIPEASHAGIVVSGLLRVCVRKGERQVTLHYAEPSDPFGIPDLGNSAEIGITTAAQALVDTRVMVFSRMAILQLLEADPKLSYALIRSLRGILRDSVLLLAENVLAPVHQRVARHLLDLAVREADGSVVVHATVRDLADATGTVREVVTRALKGMRERGLIGRVDGALVLHDMHRIHLIAKGAADS</sequence>
<dbReference type="InterPro" id="IPR036390">
    <property type="entry name" value="WH_DNA-bd_sf"/>
</dbReference>
<evidence type="ECO:0000313" key="5">
    <source>
        <dbReference type="EMBL" id="MFC5952877.1"/>
    </source>
</evidence>
<evidence type="ECO:0000256" key="2">
    <source>
        <dbReference type="ARBA" id="ARBA00023125"/>
    </source>
</evidence>
<dbReference type="PANTHER" id="PTHR24567:SF74">
    <property type="entry name" value="HTH-TYPE TRANSCRIPTIONAL REGULATOR ARCR"/>
    <property type="match status" value="1"/>
</dbReference>
<evidence type="ECO:0000256" key="1">
    <source>
        <dbReference type="ARBA" id="ARBA00023015"/>
    </source>
</evidence>
<evidence type="ECO:0000256" key="3">
    <source>
        <dbReference type="ARBA" id="ARBA00023163"/>
    </source>
</evidence>
<protein>
    <submittedName>
        <fullName evidence="5">Crp/Fnr family transcriptional regulator</fullName>
    </submittedName>
</protein>
<dbReference type="Pfam" id="PF13545">
    <property type="entry name" value="HTH_Crp_2"/>
    <property type="match status" value="1"/>
</dbReference>
<organism evidence="5 6">
    <name type="scientific">Pseudonocardia lutea</name>
    <dbReference type="NCBI Taxonomy" id="2172015"/>
    <lineage>
        <taxon>Bacteria</taxon>
        <taxon>Bacillati</taxon>
        <taxon>Actinomycetota</taxon>
        <taxon>Actinomycetes</taxon>
        <taxon>Pseudonocardiales</taxon>
        <taxon>Pseudonocardiaceae</taxon>
        <taxon>Pseudonocardia</taxon>
    </lineage>
</organism>
<name>A0ABW1IJ25_9PSEU</name>
<keyword evidence="1" id="KW-0805">Transcription regulation</keyword>
<dbReference type="Gene3D" id="2.60.120.10">
    <property type="entry name" value="Jelly Rolls"/>
    <property type="match status" value="1"/>
</dbReference>
<dbReference type="InterPro" id="IPR014710">
    <property type="entry name" value="RmlC-like_jellyroll"/>
</dbReference>
<dbReference type="RefSeq" id="WP_379572179.1">
    <property type="nucleotide sequence ID" value="NZ_JBHSQK010000130.1"/>
</dbReference>
<dbReference type="SMART" id="SM00419">
    <property type="entry name" value="HTH_CRP"/>
    <property type="match status" value="1"/>
</dbReference>
<dbReference type="InterPro" id="IPR036388">
    <property type="entry name" value="WH-like_DNA-bd_sf"/>
</dbReference>
<evidence type="ECO:0000259" key="4">
    <source>
        <dbReference type="PROSITE" id="PS51063"/>
    </source>
</evidence>
<dbReference type="InterPro" id="IPR050397">
    <property type="entry name" value="Env_Response_Regulators"/>
</dbReference>
<dbReference type="InterPro" id="IPR018490">
    <property type="entry name" value="cNMP-bd_dom_sf"/>
</dbReference>
<dbReference type="Proteomes" id="UP001596119">
    <property type="component" value="Unassembled WGS sequence"/>
</dbReference>
<proteinExistence type="predicted"/>
<evidence type="ECO:0000313" key="6">
    <source>
        <dbReference type="Proteomes" id="UP001596119"/>
    </source>
</evidence>
<keyword evidence="3" id="KW-0804">Transcription</keyword>
<gene>
    <name evidence="5" type="ORF">ACFQH9_31920</name>
</gene>
<keyword evidence="2" id="KW-0238">DNA-binding</keyword>
<dbReference type="PANTHER" id="PTHR24567">
    <property type="entry name" value="CRP FAMILY TRANSCRIPTIONAL REGULATORY PROTEIN"/>
    <property type="match status" value="1"/>
</dbReference>
<accession>A0ABW1IJ25</accession>
<dbReference type="PROSITE" id="PS51063">
    <property type="entry name" value="HTH_CRP_2"/>
    <property type="match status" value="1"/>
</dbReference>